<accession>A0A8S1TK75</accession>
<comment type="caution">
    <text evidence="1">The sequence shown here is derived from an EMBL/GenBank/DDBJ whole genome shotgun (WGS) entry which is preliminary data.</text>
</comment>
<name>A0A8S1TK75_9CILI</name>
<evidence type="ECO:0000313" key="2">
    <source>
        <dbReference type="Proteomes" id="UP000689195"/>
    </source>
</evidence>
<dbReference type="OrthoDB" id="290930at2759"/>
<evidence type="ECO:0000313" key="1">
    <source>
        <dbReference type="EMBL" id="CAD8152127.1"/>
    </source>
</evidence>
<gene>
    <name evidence="1" type="ORF">PPENT_87.1.T0220292</name>
</gene>
<dbReference type="EMBL" id="CAJJDO010000022">
    <property type="protein sequence ID" value="CAD8152127.1"/>
    <property type="molecule type" value="Genomic_DNA"/>
</dbReference>
<dbReference type="Proteomes" id="UP000689195">
    <property type="component" value="Unassembled WGS sequence"/>
</dbReference>
<reference evidence="1" key="1">
    <citation type="submission" date="2021-01" db="EMBL/GenBank/DDBJ databases">
        <authorList>
            <consortium name="Genoscope - CEA"/>
            <person name="William W."/>
        </authorList>
    </citation>
    <scope>NUCLEOTIDE SEQUENCE</scope>
</reference>
<proteinExistence type="predicted"/>
<dbReference type="AlphaFoldDB" id="A0A8S1TK75"/>
<protein>
    <submittedName>
        <fullName evidence="1">Uncharacterized protein</fullName>
    </submittedName>
</protein>
<keyword evidence="2" id="KW-1185">Reference proteome</keyword>
<organism evidence="1 2">
    <name type="scientific">Paramecium pentaurelia</name>
    <dbReference type="NCBI Taxonomy" id="43138"/>
    <lineage>
        <taxon>Eukaryota</taxon>
        <taxon>Sar</taxon>
        <taxon>Alveolata</taxon>
        <taxon>Ciliophora</taxon>
        <taxon>Intramacronucleata</taxon>
        <taxon>Oligohymenophorea</taxon>
        <taxon>Peniculida</taxon>
        <taxon>Parameciidae</taxon>
        <taxon>Paramecium</taxon>
    </lineage>
</organism>
<sequence length="553" mass="67369">MLRKFFNRFSVYSNQHQRAKIEVGNKSIMAFLQKRWTQKHEIPGRMYVIQQIEDIKDQLQTQQLQPLKILLSENRLKSMYDNDQMDSQYIISIISEEHFKPMMDEYTKKVLINGSMPPLIKFDQYNQIRNQIIQLYQVFFFGDPLSQLEREIEFRYLALKQSKFFKYQIQQRSKDKCLWTHNQQRRVELMKNWMARDINLYDDLRPIYEPLLLNLKIKIYQQLMKIDNASIKDKLLFHFFEKHALQKSKKRLQTISQTLFTRTILYTNCIEFLRVLDIPPDFHIELSIINVHIWLICNRLQQINTRESNNLAALLFKACDKYIANEVDKIHLRKKHDLVRDIEAYMQTGRKYLEYHFNRNVQTVKNNYFKLDALIWSIIFFEKIPRYSDKVYLVAEYIKSNYDFLNTLSYESFEDCIVEFDIFKMRIDYKTQLLKVNPPLSEIEFEQEFLSDNKIKKYYYSFEDQGNKVIELPKFESEIKSLLERRLDVLGENIRYIIKKYQNLETFDHFSTHEEQIKLEQKKQKYVWNKSVERDPEDLRKLIKQRRIQQNNM</sequence>